<dbReference type="RefSeq" id="XP_025719412.1">
    <property type="nucleotide sequence ID" value="XM_025863627.1"/>
</dbReference>
<dbReference type="AlphaFoldDB" id="A0A3Q7NM67"/>
<evidence type="ECO:0000313" key="2">
    <source>
        <dbReference type="Proteomes" id="UP000286641"/>
    </source>
</evidence>
<proteinExistence type="predicted"/>
<feature type="region of interest" description="Disordered" evidence="1">
    <location>
        <begin position="240"/>
        <end position="289"/>
    </location>
</feature>
<evidence type="ECO:0000256" key="1">
    <source>
        <dbReference type="SAM" id="MobiDB-lite"/>
    </source>
</evidence>
<keyword evidence="2" id="KW-1185">Reference proteome</keyword>
<reference evidence="3" key="2">
    <citation type="submission" date="2025-08" db="UniProtKB">
        <authorList>
            <consortium name="RefSeq"/>
        </authorList>
    </citation>
    <scope>IDENTIFICATION</scope>
    <source>
        <tissue evidence="3">Blood</tissue>
    </source>
</reference>
<feature type="compositionally biased region" description="Polar residues" evidence="1">
    <location>
        <begin position="93"/>
        <end position="103"/>
    </location>
</feature>
<gene>
    <name evidence="3" type="primary">LOC112816868</name>
</gene>
<feature type="compositionally biased region" description="Basic and acidic residues" evidence="1">
    <location>
        <begin position="104"/>
        <end position="120"/>
    </location>
</feature>
<sequence length="350" mass="36101">MRAGAAPSPPEPSRAQGLGTRRRLLPGPGRAVRRTACPCWLSERSVPGAATRPAEELPAAADLCTPQSLHVPPAAAGPRAPVPPHSLEPKFGQPSQEGSQPSRKTQDAAPKPERCRDKSARSVGRAGAEAPGSAPADPGVSRLRLRPWPLSLAPGRVFHSTVWLEEVGDVLGAQGAGCGHKSPCGTSFPLLTRRCSWPLGLSAGLATGTSPSALLSQSQPGVPETAQGVKPGASLFTKERNGLSHSVPSPSIPAVARTPGGLGLTGSPPGVGPPGRALTPRKAPGGWNGRTATCLSPVPRHYGMIPGLGDFGGDSHGRGRHSPPPRSLPLAVPVTQWQRAGGRGRRRKVW</sequence>
<accession>A0A3Q7NM67</accession>
<evidence type="ECO:0000313" key="3">
    <source>
        <dbReference type="RefSeq" id="XP_025719412.1"/>
    </source>
</evidence>
<name>A0A3Q7NM67_CALUR</name>
<protein>
    <submittedName>
        <fullName evidence="3">Uncharacterized protein LOC112816868</fullName>
    </submittedName>
</protein>
<organism evidence="2 3">
    <name type="scientific">Callorhinus ursinus</name>
    <name type="common">Northern fur seal</name>
    <dbReference type="NCBI Taxonomy" id="34884"/>
    <lineage>
        <taxon>Eukaryota</taxon>
        <taxon>Metazoa</taxon>
        <taxon>Chordata</taxon>
        <taxon>Craniata</taxon>
        <taxon>Vertebrata</taxon>
        <taxon>Euteleostomi</taxon>
        <taxon>Mammalia</taxon>
        <taxon>Eutheria</taxon>
        <taxon>Laurasiatheria</taxon>
        <taxon>Carnivora</taxon>
        <taxon>Caniformia</taxon>
        <taxon>Pinnipedia</taxon>
        <taxon>Otariidae</taxon>
        <taxon>Callorhinus</taxon>
    </lineage>
</organism>
<dbReference type="InParanoid" id="A0A3Q7NM67"/>
<feature type="region of interest" description="Disordered" evidence="1">
    <location>
        <begin position="1"/>
        <end position="141"/>
    </location>
</feature>
<reference key="1">
    <citation type="submission" date="2019-01" db="UniProtKB">
        <authorList>
            <consortium name="RefSeq"/>
        </authorList>
    </citation>
    <scope>IDENTIFICATION</scope>
</reference>
<feature type="region of interest" description="Disordered" evidence="1">
    <location>
        <begin position="310"/>
        <end position="330"/>
    </location>
</feature>
<dbReference type="Proteomes" id="UP000286641">
    <property type="component" value="Unplaced"/>
</dbReference>